<keyword evidence="4 6" id="KW-1133">Transmembrane helix</keyword>
<feature type="transmembrane region" description="Helical" evidence="6">
    <location>
        <begin position="312"/>
        <end position="332"/>
    </location>
</feature>
<proteinExistence type="inferred from homology"/>
<comment type="subcellular location">
    <subcellularLocation>
        <location evidence="1">Membrane</location>
        <topology evidence="1">Multi-pass membrane protein</topology>
    </subcellularLocation>
</comment>
<reference evidence="9" key="1">
    <citation type="submission" date="2017-01" db="EMBL/GenBank/DDBJ databases">
        <title>Comparative genomics of anhydrobiosis in the tardigrade Hypsibius dujardini.</title>
        <authorList>
            <person name="Yoshida Y."/>
            <person name="Koutsovoulos G."/>
            <person name="Laetsch D."/>
            <person name="Stevens L."/>
            <person name="Kumar S."/>
            <person name="Horikawa D."/>
            <person name="Ishino K."/>
            <person name="Komine S."/>
            <person name="Tomita M."/>
            <person name="Blaxter M."/>
            <person name="Arakawa K."/>
        </authorList>
    </citation>
    <scope>NUCLEOTIDE SEQUENCE [LARGE SCALE GENOMIC DNA]</scope>
    <source>
        <strain evidence="9">Z151</strain>
    </source>
</reference>
<accession>A0A9X6NMN5</accession>
<evidence type="ECO:0000256" key="6">
    <source>
        <dbReference type="SAM" id="Phobius"/>
    </source>
</evidence>
<dbReference type="Pfam" id="PF12832">
    <property type="entry name" value="MFS_1_like"/>
    <property type="match status" value="1"/>
</dbReference>
<dbReference type="SUPFAM" id="SSF103473">
    <property type="entry name" value="MFS general substrate transporter"/>
    <property type="match status" value="1"/>
</dbReference>
<dbReference type="OrthoDB" id="10056177at2759"/>
<organism evidence="8 9">
    <name type="scientific">Hypsibius exemplaris</name>
    <name type="common">Freshwater tardigrade</name>
    <dbReference type="NCBI Taxonomy" id="2072580"/>
    <lineage>
        <taxon>Eukaryota</taxon>
        <taxon>Metazoa</taxon>
        <taxon>Ecdysozoa</taxon>
        <taxon>Tardigrada</taxon>
        <taxon>Eutardigrada</taxon>
        <taxon>Parachela</taxon>
        <taxon>Hypsibioidea</taxon>
        <taxon>Hypsibiidae</taxon>
        <taxon>Hypsibius</taxon>
    </lineage>
</organism>
<feature type="transmembrane region" description="Helical" evidence="6">
    <location>
        <begin position="383"/>
        <end position="403"/>
    </location>
</feature>
<dbReference type="AlphaFoldDB" id="A0A9X6NMN5"/>
<dbReference type="InterPro" id="IPR024989">
    <property type="entry name" value="MFS_assoc_dom"/>
</dbReference>
<feature type="transmembrane region" description="Helical" evidence="6">
    <location>
        <begin position="344"/>
        <end position="362"/>
    </location>
</feature>
<feature type="transmembrane region" description="Helical" evidence="6">
    <location>
        <begin position="423"/>
        <end position="446"/>
    </location>
</feature>
<feature type="transmembrane region" description="Helical" evidence="6">
    <location>
        <begin position="271"/>
        <end position="291"/>
    </location>
</feature>
<dbReference type="Proteomes" id="UP000192578">
    <property type="component" value="Unassembled WGS sequence"/>
</dbReference>
<keyword evidence="5 6" id="KW-0472">Membrane</keyword>
<evidence type="ECO:0000256" key="3">
    <source>
        <dbReference type="ARBA" id="ARBA00022692"/>
    </source>
</evidence>
<dbReference type="InterPro" id="IPR051717">
    <property type="entry name" value="MFS_MFSD6"/>
</dbReference>
<dbReference type="InterPro" id="IPR036259">
    <property type="entry name" value="MFS_trans_sf"/>
</dbReference>
<dbReference type="Gene3D" id="1.20.1250.20">
    <property type="entry name" value="MFS general substrate transporter like domains"/>
    <property type="match status" value="3"/>
</dbReference>
<feature type="transmembrane region" description="Helical" evidence="6">
    <location>
        <begin position="37"/>
        <end position="57"/>
    </location>
</feature>
<feature type="transmembrane region" description="Helical" evidence="6">
    <location>
        <begin position="69"/>
        <end position="87"/>
    </location>
</feature>
<evidence type="ECO:0000259" key="7">
    <source>
        <dbReference type="Pfam" id="PF12832"/>
    </source>
</evidence>
<evidence type="ECO:0000256" key="4">
    <source>
        <dbReference type="ARBA" id="ARBA00022989"/>
    </source>
</evidence>
<dbReference type="EMBL" id="MTYJ01000266">
    <property type="protein sequence ID" value="OWA52404.1"/>
    <property type="molecule type" value="Genomic_DNA"/>
</dbReference>
<keyword evidence="3 6" id="KW-0812">Transmembrane</keyword>
<feature type="transmembrane region" description="Helical" evidence="6">
    <location>
        <begin position="99"/>
        <end position="120"/>
    </location>
</feature>
<sequence>MDPDTSEKKGISGGEVAKRQTWREIMRINRKLLPMKFFLLLFYGGFSSLYPYLAIHIKSIGITVKQTGLIFTIYPICNCLGGPLAGIIGDKTGKYKLTLISMILLSIVLHLCILFAVPSYRITEPSFNRTFSSVEMHAECNATSILIRALPTAVIDSPPDVHDVSCSSTPSLLLHPFPLSSWNRTNCKVDCEDKSKCTTDHANCSRIFSLALDAVAKSADDLSIPFSWPCWPENASTSGWKGCTSVTCEITGSFTLPCRGRKTEGVQLVTFGVYTAIRLLIGMVISIGFTLMDASLIQMVEDFNGDVGINRAFILIGYCVMPPLSGLLIDHVSAGKQDIDYSPAFYIFAVCMALAAGILSLADLRLRKPAKNIFKNARQLLRFPRVVAFLCIYGVIGMGWGYLETFLFWFLADKDDLKAPNKFLGLTNAVGAVAGLPFAVAASWIISRTGHTTIFLVGVLVMGLRFVGYSLVTNYWLVLPLEARSYTNSENNPQIHVFWCDIPKLLDKAAQFFLIFRCELRHILFHQNPQILNRVEITRFRRMIVAL</sequence>
<evidence type="ECO:0000256" key="1">
    <source>
        <dbReference type="ARBA" id="ARBA00004141"/>
    </source>
</evidence>
<keyword evidence="9" id="KW-1185">Reference proteome</keyword>
<evidence type="ECO:0000256" key="5">
    <source>
        <dbReference type="ARBA" id="ARBA00023136"/>
    </source>
</evidence>
<evidence type="ECO:0000313" key="9">
    <source>
        <dbReference type="Proteomes" id="UP000192578"/>
    </source>
</evidence>
<evidence type="ECO:0000256" key="2">
    <source>
        <dbReference type="ARBA" id="ARBA00005241"/>
    </source>
</evidence>
<gene>
    <name evidence="8" type="ORF">BV898_16861</name>
</gene>
<comment type="similarity">
    <text evidence="2">Belongs to the major facilitator superfamily. MFSD6 family.</text>
</comment>
<evidence type="ECO:0000313" key="8">
    <source>
        <dbReference type="EMBL" id="OWA52404.1"/>
    </source>
</evidence>
<dbReference type="PANTHER" id="PTHR16172:SF41">
    <property type="entry name" value="MAJOR FACILITATOR SUPERFAMILY DOMAIN-CONTAINING PROTEIN 6-LIKE"/>
    <property type="match status" value="1"/>
</dbReference>
<comment type="caution">
    <text evidence="8">The sequence shown here is derived from an EMBL/GenBank/DDBJ whole genome shotgun (WGS) entry which is preliminary data.</text>
</comment>
<dbReference type="PANTHER" id="PTHR16172">
    <property type="entry name" value="MAJOR FACILITATOR SUPERFAMILY DOMAIN-CONTAINING PROTEIN 6-LIKE"/>
    <property type="match status" value="1"/>
</dbReference>
<dbReference type="GO" id="GO:0016020">
    <property type="term" value="C:membrane"/>
    <property type="evidence" value="ECO:0007669"/>
    <property type="project" value="UniProtKB-SubCell"/>
</dbReference>
<feature type="domain" description="Major facilitator superfamily associated" evidence="7">
    <location>
        <begin position="34"/>
        <end position="482"/>
    </location>
</feature>
<name>A0A9X6NMN5_HYPEX</name>
<feature type="transmembrane region" description="Helical" evidence="6">
    <location>
        <begin position="453"/>
        <end position="477"/>
    </location>
</feature>
<protein>
    <recommendedName>
        <fullName evidence="7">Major facilitator superfamily associated domain-containing protein</fullName>
    </recommendedName>
</protein>